<sequence>MKISLLSFRSIIFKYSLVFILVAQIRYFTDCADHPGDSEGAVGGAIGGIGEILTKQRSVPKVHDLDIGDPSKTELYVHYKDGNYETFCSKAGNSFKKIIKTKKNVHKLIWEAKNDKNCEFVRILKRENGYKYMLIIVTGGSFRLLRKLPNGKTWQDITYTRKNFSTFKFFFFDDGKFKEFEPSRDLVSVYKFSVGYQFRSGINCHKIQLGDKVLYDYELDPEFGLLKGVYLDLLTNDFNILSRNDITKELNIEKAESIQTSVPVRYSNLPRELKLIGYEPVDPFDPFNPDNFSEICHTKYTVTRAGLDYEYDLTSVRCVTIKCGDDIIWNKPHDSDTHPLFMKLLKVEKRILLRFSDHFVYFIHIGTVWRPQKFLYKESEGLKEIHEAVASITITEEQLNALSKCKKVNVDITKCENDTEFDRSFDDETGNGMLVARFGFVFNLIVSGKEKIWEADKGEYCKKIMVQSFDKKKCKYVTIFNVDGTIKHYKKIGDQWKTGGDSLIFYIQESSPSYTYSCEREGETLIFTTKLNYRFFMVKDEEEKIWQSRNRNESGIKIITNNNPSKERTNVSIYLSNGTIKHFEKRENTWVAMSNKAVLDLSIKKNDFHFICIVEGSCKSYFPNQNFKINKVIKGNLDIWTTQPNDQAVKAVLNGSGKEEKYLCILLESRNFVLLHKSGKNQPWEDITDTRHDLSQFQLFKWDGTEIKNPYYEVELSNTTYSYIFKENTNIGSIKYRNREIWFYGSGSGVEYPHRLNLELTKNKLSLTFDLNIERKLHVT</sequence>
<reference evidence="1 2" key="1">
    <citation type="journal article" date="2005" name="Science">
        <title>Genome sequence of Theileria parva, a bovine pathogen that transforms lymphocytes.</title>
        <authorList>
            <person name="Gardner M.J."/>
            <person name="Bishop R."/>
            <person name="Shah T."/>
            <person name="de Villiers E.P."/>
            <person name="Carlton J.M."/>
            <person name="Hall N."/>
            <person name="Ren Q."/>
            <person name="Paulsen I.T."/>
            <person name="Pain A."/>
            <person name="Berriman M."/>
            <person name="Wilson R.J.M."/>
            <person name="Sato S."/>
            <person name="Ralph S.A."/>
            <person name="Mann D.J."/>
            <person name="Xiong Z."/>
            <person name="Shallom S.J."/>
            <person name="Weidman J."/>
            <person name="Jiang L."/>
            <person name="Lynn J."/>
            <person name="Weaver B."/>
            <person name="Shoaibi A."/>
            <person name="Domingo A.R."/>
            <person name="Wasawo D."/>
            <person name="Crabtree J."/>
            <person name="Wortman J.R."/>
            <person name="Haas B."/>
            <person name="Angiuoli S.V."/>
            <person name="Creasy T.H."/>
            <person name="Lu C."/>
            <person name="Suh B."/>
            <person name="Silva J.C."/>
            <person name="Utterback T.R."/>
            <person name="Feldblyum T.V."/>
            <person name="Pertea M."/>
            <person name="Allen J."/>
            <person name="Nierman W.C."/>
            <person name="Taracha E.L.N."/>
            <person name="Salzberg S.L."/>
            <person name="White O.R."/>
            <person name="Fitzhugh H.A."/>
            <person name="Morzaria S."/>
            <person name="Venter J.C."/>
            <person name="Fraser C.M."/>
            <person name="Nene V."/>
        </authorList>
    </citation>
    <scope>NUCLEOTIDE SEQUENCE [LARGE SCALE GENOMIC DNA]</scope>
    <source>
        <strain evidence="1 2">Muguga</strain>
    </source>
</reference>
<evidence type="ECO:0000313" key="1">
    <source>
        <dbReference type="EMBL" id="EAN30707.1"/>
    </source>
</evidence>
<keyword evidence="2" id="KW-1185">Reference proteome</keyword>
<dbReference type="EMBL" id="AAGK01000006">
    <property type="protein sequence ID" value="EAN30707.1"/>
    <property type="molecule type" value="Genomic_DNA"/>
</dbReference>
<name>Q4MYH5_THEPA</name>
<proteinExistence type="predicted"/>
<protein>
    <submittedName>
        <fullName evidence="1">Uncharacterized protein</fullName>
    </submittedName>
</protein>
<gene>
    <name evidence="1" type="ordered locus">TP03_0865</name>
</gene>
<evidence type="ECO:0000313" key="2">
    <source>
        <dbReference type="Proteomes" id="UP000001949"/>
    </source>
</evidence>
<dbReference type="AlphaFoldDB" id="Q4MYH5"/>
<dbReference type="OMA" id="THTRINF"/>
<dbReference type="Pfam" id="PF04385">
    <property type="entry name" value="FAINT"/>
    <property type="match status" value="4"/>
</dbReference>
<dbReference type="VEuPathDB" id="PiroplasmaDB:TpMuguga_03g00865"/>
<dbReference type="InParanoid" id="Q4MYH5"/>
<accession>Q4MYH5</accession>
<dbReference type="KEGG" id="tpv:TP03_0865"/>
<dbReference type="GeneID" id="3499802"/>
<dbReference type="InterPro" id="IPR007480">
    <property type="entry name" value="DUF529"/>
</dbReference>
<comment type="caution">
    <text evidence="1">The sequence shown here is derived from an EMBL/GenBank/DDBJ whole genome shotgun (WGS) entry which is preliminary data.</text>
</comment>
<organism evidence="1 2">
    <name type="scientific">Theileria parva</name>
    <name type="common">East coast fever infection agent</name>
    <dbReference type="NCBI Taxonomy" id="5875"/>
    <lineage>
        <taxon>Eukaryota</taxon>
        <taxon>Sar</taxon>
        <taxon>Alveolata</taxon>
        <taxon>Apicomplexa</taxon>
        <taxon>Aconoidasida</taxon>
        <taxon>Piroplasmida</taxon>
        <taxon>Theileriidae</taxon>
        <taxon>Theileria</taxon>
    </lineage>
</organism>
<dbReference type="RefSeq" id="XP_762990.1">
    <property type="nucleotide sequence ID" value="XM_757897.1"/>
</dbReference>
<dbReference type="eggNOG" id="ENOG502QWZN">
    <property type="taxonomic scope" value="Eukaryota"/>
</dbReference>
<dbReference type="Proteomes" id="UP000001949">
    <property type="component" value="Unassembled WGS sequence"/>
</dbReference>